<accession>A0AAD7D4S2</accession>
<proteinExistence type="predicted"/>
<feature type="compositionally biased region" description="Basic and acidic residues" evidence="1">
    <location>
        <begin position="273"/>
        <end position="286"/>
    </location>
</feature>
<organism evidence="2 3">
    <name type="scientific">Mycena rosella</name>
    <name type="common">Pink bonnet</name>
    <name type="synonym">Agaricus rosellus</name>
    <dbReference type="NCBI Taxonomy" id="1033263"/>
    <lineage>
        <taxon>Eukaryota</taxon>
        <taxon>Fungi</taxon>
        <taxon>Dikarya</taxon>
        <taxon>Basidiomycota</taxon>
        <taxon>Agaricomycotina</taxon>
        <taxon>Agaricomycetes</taxon>
        <taxon>Agaricomycetidae</taxon>
        <taxon>Agaricales</taxon>
        <taxon>Marasmiineae</taxon>
        <taxon>Mycenaceae</taxon>
        <taxon>Mycena</taxon>
    </lineage>
</organism>
<evidence type="ECO:0000313" key="2">
    <source>
        <dbReference type="EMBL" id="KAJ7678812.1"/>
    </source>
</evidence>
<evidence type="ECO:0000256" key="1">
    <source>
        <dbReference type="SAM" id="MobiDB-lite"/>
    </source>
</evidence>
<dbReference type="EMBL" id="JARKIE010000131">
    <property type="protein sequence ID" value="KAJ7678812.1"/>
    <property type="molecule type" value="Genomic_DNA"/>
</dbReference>
<feature type="region of interest" description="Disordered" evidence="1">
    <location>
        <begin position="228"/>
        <end position="301"/>
    </location>
</feature>
<evidence type="ECO:0000313" key="3">
    <source>
        <dbReference type="Proteomes" id="UP001221757"/>
    </source>
</evidence>
<sequence length="301" mass="32519">MHSGPRYLLVVLAVVVSGHYILSLTHDAYARHVPLAPRLAPRHRRAPGVLLRPRPRQPAPRQRDPYTLLNDEPFTGELKRRVSTVASGPVAYGLLRYSPTGSTRSALPVLAACADSPHPHTDCIKLHPEHIARDNALGFISNDGGETYWESACAQTRIRRTPPHAALGLGPALEAPTRGATRTACSPSVSRSRVPRSLVRDLPVLLLMSDDGGDVSLHVYVSDATHRMPRAQGGPRMRGARLAARGGHVQTPSGPDPDARSRSRSTELAARPRRCEDAARVRDKTCAPRAPRALEVPSSGG</sequence>
<reference evidence="2" key="1">
    <citation type="submission" date="2023-03" db="EMBL/GenBank/DDBJ databases">
        <title>Massive genome expansion in bonnet fungi (Mycena s.s.) driven by repeated elements and novel gene families across ecological guilds.</title>
        <authorList>
            <consortium name="Lawrence Berkeley National Laboratory"/>
            <person name="Harder C.B."/>
            <person name="Miyauchi S."/>
            <person name="Viragh M."/>
            <person name="Kuo A."/>
            <person name="Thoen E."/>
            <person name="Andreopoulos B."/>
            <person name="Lu D."/>
            <person name="Skrede I."/>
            <person name="Drula E."/>
            <person name="Henrissat B."/>
            <person name="Morin E."/>
            <person name="Kohler A."/>
            <person name="Barry K."/>
            <person name="LaButti K."/>
            <person name="Morin E."/>
            <person name="Salamov A."/>
            <person name="Lipzen A."/>
            <person name="Mereny Z."/>
            <person name="Hegedus B."/>
            <person name="Baldrian P."/>
            <person name="Stursova M."/>
            <person name="Weitz H."/>
            <person name="Taylor A."/>
            <person name="Grigoriev I.V."/>
            <person name="Nagy L.G."/>
            <person name="Martin F."/>
            <person name="Kauserud H."/>
        </authorList>
    </citation>
    <scope>NUCLEOTIDE SEQUENCE</scope>
    <source>
        <strain evidence="2">CBHHK067</strain>
    </source>
</reference>
<protein>
    <submittedName>
        <fullName evidence="2">Uncharacterized protein</fullName>
    </submittedName>
</protein>
<dbReference type="AlphaFoldDB" id="A0AAD7D4S2"/>
<comment type="caution">
    <text evidence="2">The sequence shown here is derived from an EMBL/GenBank/DDBJ whole genome shotgun (WGS) entry which is preliminary data.</text>
</comment>
<keyword evidence="3" id="KW-1185">Reference proteome</keyword>
<dbReference type="Proteomes" id="UP001221757">
    <property type="component" value="Unassembled WGS sequence"/>
</dbReference>
<feature type="region of interest" description="Disordered" evidence="1">
    <location>
        <begin position="44"/>
        <end position="65"/>
    </location>
</feature>
<name>A0AAD7D4S2_MYCRO</name>
<gene>
    <name evidence="2" type="ORF">B0H17DRAFT_1334024</name>
</gene>
<feature type="compositionally biased region" description="Low complexity" evidence="1">
    <location>
        <begin position="233"/>
        <end position="247"/>
    </location>
</feature>